<dbReference type="PROSITE" id="PS00671">
    <property type="entry name" value="D_2_HYDROXYACID_DH_3"/>
    <property type="match status" value="1"/>
</dbReference>
<keyword evidence="8" id="KW-1185">Reference proteome</keyword>
<accession>A0A6N6M7J4</accession>
<organism evidence="7 8">
    <name type="scientific">Salibacter halophilus</name>
    <dbReference type="NCBI Taxonomy" id="1803916"/>
    <lineage>
        <taxon>Bacteria</taxon>
        <taxon>Pseudomonadati</taxon>
        <taxon>Bacteroidota</taxon>
        <taxon>Flavobacteriia</taxon>
        <taxon>Flavobacteriales</taxon>
        <taxon>Salibacteraceae</taxon>
        <taxon>Salibacter</taxon>
    </lineage>
</organism>
<name>A0A6N6M7J4_9FLAO</name>
<dbReference type="PROSITE" id="PS00065">
    <property type="entry name" value="D_2_HYDROXYACID_DH_1"/>
    <property type="match status" value="1"/>
</dbReference>
<dbReference type="PANTHER" id="PTHR43761">
    <property type="entry name" value="D-ISOMER SPECIFIC 2-HYDROXYACID DEHYDROGENASE FAMILY PROTEIN (AFU_ORTHOLOGUE AFUA_1G13630)"/>
    <property type="match status" value="1"/>
</dbReference>
<dbReference type="Pfam" id="PF00389">
    <property type="entry name" value="2-Hacid_dh"/>
    <property type="match status" value="1"/>
</dbReference>
<dbReference type="InterPro" id="IPR006140">
    <property type="entry name" value="D-isomer_DH_NAD-bd"/>
</dbReference>
<evidence type="ECO:0000259" key="6">
    <source>
        <dbReference type="Pfam" id="PF02826"/>
    </source>
</evidence>
<dbReference type="InterPro" id="IPR006139">
    <property type="entry name" value="D-isomer_2_OHA_DH_cat_dom"/>
</dbReference>
<evidence type="ECO:0000313" key="8">
    <source>
        <dbReference type="Proteomes" id="UP000435357"/>
    </source>
</evidence>
<keyword evidence="2 4" id="KW-0560">Oxidoreductase</keyword>
<evidence type="ECO:0000256" key="3">
    <source>
        <dbReference type="ARBA" id="ARBA00023027"/>
    </source>
</evidence>
<gene>
    <name evidence="7" type="ORF">F3059_00850</name>
</gene>
<dbReference type="SUPFAM" id="SSF52283">
    <property type="entry name" value="Formate/glycerate dehydrogenase catalytic domain-like"/>
    <property type="match status" value="1"/>
</dbReference>
<comment type="similarity">
    <text evidence="1 4">Belongs to the D-isomer specific 2-hydroxyacid dehydrogenase family.</text>
</comment>
<keyword evidence="3" id="KW-0520">NAD</keyword>
<dbReference type="GO" id="GO:0016616">
    <property type="term" value="F:oxidoreductase activity, acting on the CH-OH group of donors, NAD or NADP as acceptor"/>
    <property type="evidence" value="ECO:0007669"/>
    <property type="project" value="InterPro"/>
</dbReference>
<sequence length="317" mass="34208">MKVLANDGISQSGLEKLEQNGFEVDTNKREQDDLVDAINNDNFGALLVRSATKVRKEHIDACPNLKAIIRGGVGMDNIDVEYAREKGIFVSNTPAASSQAVAELTMAHLYSIARGLFDSNRNMPKTGGSDFKKLKKKYGKGVELRDKTIGILGFGRIGQYTAKYALGNGMNVVAFNRTPKEVEIDLEIPGVDAKKTIKTVSKEELLKQADFITLHVPAQSDGNAVIGKAEFDMMKEGAFIVNTARGGVVDEDALMNAIDSGKIKYAGVDVFVNEPAPSDKILAHEGISLSPHIGAATVEAQDRIGIEIADLLIGEFK</sequence>
<evidence type="ECO:0000256" key="2">
    <source>
        <dbReference type="ARBA" id="ARBA00023002"/>
    </source>
</evidence>
<comment type="caution">
    <text evidence="7">The sequence shown here is derived from an EMBL/GenBank/DDBJ whole genome shotgun (WGS) entry which is preliminary data.</text>
</comment>
<evidence type="ECO:0000256" key="1">
    <source>
        <dbReference type="ARBA" id="ARBA00005854"/>
    </source>
</evidence>
<dbReference type="CDD" id="cd05303">
    <property type="entry name" value="PGDH_2"/>
    <property type="match status" value="1"/>
</dbReference>
<evidence type="ECO:0000313" key="7">
    <source>
        <dbReference type="EMBL" id="KAB1066048.1"/>
    </source>
</evidence>
<feature type="domain" description="D-isomer specific 2-hydroxyacid dehydrogenase catalytic" evidence="5">
    <location>
        <begin position="5"/>
        <end position="310"/>
    </location>
</feature>
<dbReference type="Proteomes" id="UP000435357">
    <property type="component" value="Unassembled WGS sequence"/>
</dbReference>
<dbReference type="PANTHER" id="PTHR43761:SF1">
    <property type="entry name" value="D-ISOMER SPECIFIC 2-HYDROXYACID DEHYDROGENASE CATALYTIC DOMAIN-CONTAINING PROTEIN-RELATED"/>
    <property type="match status" value="1"/>
</dbReference>
<evidence type="ECO:0000256" key="4">
    <source>
        <dbReference type="RuleBase" id="RU003719"/>
    </source>
</evidence>
<evidence type="ECO:0000259" key="5">
    <source>
        <dbReference type="Pfam" id="PF00389"/>
    </source>
</evidence>
<reference evidence="7 8" key="1">
    <citation type="submission" date="2019-09" db="EMBL/GenBank/DDBJ databases">
        <title>Genomes of Cryomorphaceae.</title>
        <authorList>
            <person name="Bowman J.P."/>
        </authorList>
    </citation>
    <scope>NUCLEOTIDE SEQUENCE [LARGE SCALE GENOMIC DNA]</scope>
    <source>
        <strain evidence="7 8">KCTC 52047</strain>
    </source>
</reference>
<dbReference type="InterPro" id="IPR050418">
    <property type="entry name" value="D-iso_2-hydroxyacid_DH_PdxB"/>
</dbReference>
<dbReference type="Gene3D" id="3.40.50.720">
    <property type="entry name" value="NAD(P)-binding Rossmann-like Domain"/>
    <property type="match status" value="2"/>
</dbReference>
<dbReference type="Pfam" id="PF02826">
    <property type="entry name" value="2-Hacid_dh_C"/>
    <property type="match status" value="1"/>
</dbReference>
<proteinExistence type="inferred from homology"/>
<dbReference type="InterPro" id="IPR036291">
    <property type="entry name" value="NAD(P)-bd_dom_sf"/>
</dbReference>
<dbReference type="AlphaFoldDB" id="A0A6N6M7J4"/>
<dbReference type="InterPro" id="IPR029752">
    <property type="entry name" value="D-isomer_DH_CS1"/>
</dbReference>
<feature type="domain" description="D-isomer specific 2-hydroxyacid dehydrogenase NAD-binding" evidence="6">
    <location>
        <begin position="107"/>
        <end position="294"/>
    </location>
</feature>
<protein>
    <submittedName>
        <fullName evidence="7">3-phosphoglycerate dehydrogenase</fullName>
    </submittedName>
</protein>
<dbReference type="EMBL" id="WACR01000001">
    <property type="protein sequence ID" value="KAB1066048.1"/>
    <property type="molecule type" value="Genomic_DNA"/>
</dbReference>
<dbReference type="GO" id="GO:0051287">
    <property type="term" value="F:NAD binding"/>
    <property type="evidence" value="ECO:0007669"/>
    <property type="project" value="InterPro"/>
</dbReference>
<dbReference type="InterPro" id="IPR029753">
    <property type="entry name" value="D-isomer_DH_CS"/>
</dbReference>
<dbReference type="OrthoDB" id="9805416at2"/>
<dbReference type="SUPFAM" id="SSF51735">
    <property type="entry name" value="NAD(P)-binding Rossmann-fold domains"/>
    <property type="match status" value="1"/>
</dbReference>
<dbReference type="RefSeq" id="WP_151166036.1">
    <property type="nucleotide sequence ID" value="NZ_WACR01000001.1"/>
</dbReference>